<accession>A0A4V4H5Q6</accession>
<gene>
    <name evidence="1" type="ORF">C4D60_Mb11t22460</name>
</gene>
<evidence type="ECO:0000313" key="1">
    <source>
        <dbReference type="EMBL" id="THU56936.1"/>
    </source>
</evidence>
<proteinExistence type="predicted"/>
<name>A0A4V4H5Q6_MUSBA</name>
<keyword evidence="2" id="KW-1185">Reference proteome</keyword>
<organism evidence="1 2">
    <name type="scientific">Musa balbisiana</name>
    <name type="common">Banana</name>
    <dbReference type="NCBI Taxonomy" id="52838"/>
    <lineage>
        <taxon>Eukaryota</taxon>
        <taxon>Viridiplantae</taxon>
        <taxon>Streptophyta</taxon>
        <taxon>Embryophyta</taxon>
        <taxon>Tracheophyta</taxon>
        <taxon>Spermatophyta</taxon>
        <taxon>Magnoliopsida</taxon>
        <taxon>Liliopsida</taxon>
        <taxon>Zingiberales</taxon>
        <taxon>Musaceae</taxon>
        <taxon>Musa</taxon>
    </lineage>
</organism>
<reference evidence="1 2" key="1">
    <citation type="journal article" date="2019" name="Nat. Plants">
        <title>Genome sequencing of Musa balbisiana reveals subgenome evolution and function divergence in polyploid bananas.</title>
        <authorList>
            <person name="Yao X."/>
        </authorList>
    </citation>
    <scope>NUCLEOTIDE SEQUENCE [LARGE SCALE GENOMIC DNA]</scope>
    <source>
        <strain evidence="2">cv. DH-PKW</strain>
        <tissue evidence="1">Leaves</tissue>
    </source>
</reference>
<protein>
    <submittedName>
        <fullName evidence="1">Uncharacterized protein</fullName>
    </submittedName>
</protein>
<dbReference type="EMBL" id="PYDT01000007">
    <property type="protein sequence ID" value="THU56936.1"/>
    <property type="molecule type" value="Genomic_DNA"/>
</dbReference>
<sequence length="102" mass="11367">MTLISASNHPSPAAAGTMRWRYQSQSLGLEEEGSLLDLLLCFDLLLWFPSWISAPVKGHEPQHQVEGRRRTFLGQSIFHTGSVIQGFLGFLGSWRLFAPEPG</sequence>
<dbReference type="Proteomes" id="UP000317650">
    <property type="component" value="Chromosome 11"/>
</dbReference>
<dbReference type="AlphaFoldDB" id="A0A4V4H5Q6"/>
<evidence type="ECO:0000313" key="2">
    <source>
        <dbReference type="Proteomes" id="UP000317650"/>
    </source>
</evidence>
<comment type="caution">
    <text evidence="1">The sequence shown here is derived from an EMBL/GenBank/DDBJ whole genome shotgun (WGS) entry which is preliminary data.</text>
</comment>